<dbReference type="InterPro" id="IPR015422">
    <property type="entry name" value="PyrdxlP-dep_Trfase_small"/>
</dbReference>
<dbReference type="EMBL" id="CP016893">
    <property type="protein sequence ID" value="AST59194.1"/>
    <property type="molecule type" value="Genomic_DNA"/>
</dbReference>
<sequence length="393" mass="43392">MNRIYLDNAATTPIRSEVLNSMMPFFDNRFGNPSALYSYGQEAKKAIEEARDKVAAAIGASEDEIFFTSGGTESDNWALKGAAYALREKGNHIITSNIEHHAILHTCQYLENQGFEITYLPVDEYGLVDPNELKRAIKDNTILVSIMYANNEIGTIEPIEELVKVAHEEGILFHTDAVQAVGNVPIDVKELDVDMLSMSAHKIYGPKGVGALYIRKGLRIDTLLQGGAQERNRRAGTENVAGIVGFGTAIELITKNIDEHIRKLTRLRDKLIDGILKIPYTRLNGHPNKRLPGNVNVSFEFVDGESLILSLDMEGICVSSGSACTAGSIDPSHVLLAIGLSQEIAHGSLRLTIGEENTEEEIDTVINKLPKIVDRLRQMSPLFERIKKEKKLV</sequence>
<dbReference type="Gene3D" id="3.40.640.10">
    <property type="entry name" value="Type I PLP-dependent aspartate aminotransferase-like (Major domain)"/>
    <property type="match status" value="1"/>
</dbReference>
<feature type="binding site" evidence="11">
    <location>
        <begin position="71"/>
        <end position="72"/>
    </location>
    <ligand>
        <name>pyridoxal 5'-phosphate</name>
        <dbReference type="ChEBI" id="CHEBI:597326"/>
    </ligand>
</feature>
<comment type="subunit">
    <text evidence="11">Homodimer. Forms a heterotetramer with IscU, interacts with other sulfur acceptors.</text>
</comment>
<comment type="function">
    <text evidence="11">Master enzyme that delivers sulfur to a number of partners involved in Fe-S cluster assembly, tRNA modification or cofactor biosynthesis. Catalyzes the removal of elemental sulfur atoms from cysteine to produce alanine. Functions as a sulfur delivery protein for Fe-S cluster synthesis onto IscU, an Fe-S scaffold assembly protein, as well as other S acceptor proteins.</text>
</comment>
<feature type="active site" description="Cysteine persulfide intermediate" evidence="11">
    <location>
        <position position="324"/>
    </location>
</feature>
<dbReference type="GO" id="GO:0006520">
    <property type="term" value="P:amino acid metabolic process"/>
    <property type="evidence" value="ECO:0007669"/>
    <property type="project" value="InterPro"/>
</dbReference>
<feature type="binding site" evidence="11">
    <location>
        <position position="151"/>
    </location>
    <ligand>
        <name>pyridoxal 5'-phosphate</name>
        <dbReference type="ChEBI" id="CHEBI:597326"/>
    </ligand>
</feature>
<dbReference type="Pfam" id="PF00266">
    <property type="entry name" value="Aminotran_5"/>
    <property type="match status" value="1"/>
</dbReference>
<organism evidence="13 14">
    <name type="scientific">Thermoanaerobacterium thermosaccharolyticum</name>
    <name type="common">Clostridium thermosaccharolyticum</name>
    <dbReference type="NCBI Taxonomy" id="1517"/>
    <lineage>
        <taxon>Bacteria</taxon>
        <taxon>Bacillati</taxon>
        <taxon>Bacillota</taxon>
        <taxon>Clostridia</taxon>
        <taxon>Thermoanaerobacterales</taxon>
        <taxon>Thermoanaerobacteraceae</taxon>
        <taxon>Thermoanaerobacterium</taxon>
    </lineage>
</organism>
<dbReference type="PANTHER" id="PTHR11601:SF34">
    <property type="entry name" value="CYSTEINE DESULFURASE"/>
    <property type="match status" value="1"/>
</dbReference>
<keyword evidence="4 11" id="KW-0808">Transferase</keyword>
<name>A0A223I3R9_THETR</name>
<dbReference type="PANTHER" id="PTHR11601">
    <property type="entry name" value="CYSTEINE DESULFURYLASE FAMILY MEMBER"/>
    <property type="match status" value="1"/>
</dbReference>
<dbReference type="InterPro" id="IPR015424">
    <property type="entry name" value="PyrdxlP-dep_Trfase"/>
</dbReference>
<dbReference type="HAMAP" id="MF_00331">
    <property type="entry name" value="Cys_desulf_IscS"/>
    <property type="match status" value="1"/>
</dbReference>
<accession>A0A223I3R9</accession>
<keyword evidence="6 11" id="KW-0479">Metal-binding</keyword>
<dbReference type="GO" id="GO:0030170">
    <property type="term" value="F:pyridoxal phosphate binding"/>
    <property type="evidence" value="ECO:0007669"/>
    <property type="project" value="UniProtKB-UniRule"/>
</dbReference>
<reference evidence="13 14" key="1">
    <citation type="submission" date="2016-08" db="EMBL/GenBank/DDBJ databases">
        <title>A novel genetic cassette of butanologenic Thermoanaerobacterium thermosaccharolyticum that directly convert cellulose to butanol.</title>
        <authorList>
            <person name="Li T."/>
            <person name="He J."/>
        </authorList>
    </citation>
    <scope>NUCLEOTIDE SEQUENCE [LARGE SCALE GENOMIC DNA]</scope>
    <source>
        <strain evidence="13 14">TG57</strain>
    </source>
</reference>
<dbReference type="InterPro" id="IPR016454">
    <property type="entry name" value="Cysteine_dSase"/>
</dbReference>
<dbReference type="RefSeq" id="WP_094398096.1">
    <property type="nucleotide sequence ID" value="NZ_CP016893.1"/>
</dbReference>
<keyword evidence="3 11" id="KW-0963">Cytoplasm</keyword>
<dbReference type="PIRSF" id="PIRSF005572">
    <property type="entry name" value="NifS"/>
    <property type="match status" value="1"/>
</dbReference>
<dbReference type="InterPro" id="IPR000192">
    <property type="entry name" value="Aminotrans_V_dom"/>
</dbReference>
<evidence type="ECO:0000256" key="7">
    <source>
        <dbReference type="ARBA" id="ARBA00022898"/>
    </source>
</evidence>
<keyword evidence="9 11" id="KW-0411">Iron-sulfur</keyword>
<feature type="binding site" evidence="11">
    <location>
        <position position="237"/>
    </location>
    <ligand>
        <name>pyridoxal 5'-phosphate</name>
        <dbReference type="ChEBI" id="CHEBI:597326"/>
    </ligand>
</feature>
<dbReference type="InterPro" id="IPR010240">
    <property type="entry name" value="Cys_deSase_IscS"/>
</dbReference>
<dbReference type="PROSITE" id="PS00595">
    <property type="entry name" value="AA_TRANSFER_CLASS_5"/>
    <property type="match status" value="1"/>
</dbReference>
<dbReference type="GO" id="GO:0031071">
    <property type="term" value="F:cysteine desulfurase activity"/>
    <property type="evidence" value="ECO:0007669"/>
    <property type="project" value="UniProtKB-UniRule"/>
</dbReference>
<protein>
    <recommendedName>
        <fullName evidence="11">Cysteine desulfurase IscS</fullName>
        <ecNumber evidence="11">2.8.1.7</ecNumber>
    </recommendedName>
</protein>
<dbReference type="FunFam" id="3.40.640.10:FF:000003">
    <property type="entry name" value="Cysteine desulfurase IscS"/>
    <property type="match status" value="1"/>
</dbReference>
<feature type="binding site" description="via persulfide group" evidence="11">
    <location>
        <position position="324"/>
    </location>
    <ligand>
        <name>[2Fe-2S] cluster</name>
        <dbReference type="ChEBI" id="CHEBI:190135"/>
        <note>ligand shared with IscU</note>
    </ligand>
</feature>
<comment type="pathway">
    <text evidence="11">Cofactor biosynthesis; iron-sulfur cluster biosynthesis.</text>
</comment>
<dbReference type="InterPro" id="IPR017772">
    <property type="entry name" value="Cys_deSase_NifS_bac/arc"/>
</dbReference>
<evidence type="ECO:0000256" key="8">
    <source>
        <dbReference type="ARBA" id="ARBA00023004"/>
    </source>
</evidence>
<dbReference type="EC" id="2.8.1.7" evidence="11"/>
<proteinExistence type="inferred from homology"/>
<dbReference type="GO" id="GO:0044571">
    <property type="term" value="P:[2Fe-2S] cluster assembly"/>
    <property type="evidence" value="ECO:0007669"/>
    <property type="project" value="UniProtKB-UniRule"/>
</dbReference>
<comment type="similarity">
    <text evidence="2 11">Belongs to the class-V pyridoxal-phosphate-dependent aminotransferase family. NifS/IscS subfamily.</text>
</comment>
<feature type="binding site" evidence="11">
    <location>
        <begin position="199"/>
        <end position="201"/>
    </location>
    <ligand>
        <name>pyridoxal 5'-phosphate</name>
        <dbReference type="ChEBI" id="CHEBI:597326"/>
    </ligand>
</feature>
<comment type="cofactor">
    <cofactor evidence="1 11 12">
        <name>pyridoxal 5'-phosphate</name>
        <dbReference type="ChEBI" id="CHEBI:597326"/>
    </cofactor>
</comment>
<keyword evidence="7 11" id="KW-0663">Pyridoxal phosphate</keyword>
<evidence type="ECO:0000256" key="3">
    <source>
        <dbReference type="ARBA" id="ARBA00022490"/>
    </source>
</evidence>
<evidence type="ECO:0000313" key="14">
    <source>
        <dbReference type="Proteomes" id="UP000214975"/>
    </source>
</evidence>
<evidence type="ECO:0000256" key="9">
    <source>
        <dbReference type="ARBA" id="ARBA00023014"/>
    </source>
</evidence>
<keyword evidence="8 11" id="KW-0408">Iron</keyword>
<comment type="subcellular location">
    <subcellularLocation>
        <location evidence="11">Cytoplasm</location>
    </subcellularLocation>
</comment>
<dbReference type="SUPFAM" id="SSF53383">
    <property type="entry name" value="PLP-dependent transferases"/>
    <property type="match status" value="1"/>
</dbReference>
<evidence type="ECO:0000256" key="4">
    <source>
        <dbReference type="ARBA" id="ARBA00022679"/>
    </source>
</evidence>
<dbReference type="InterPro" id="IPR020578">
    <property type="entry name" value="Aminotrans_V_PyrdxlP_BS"/>
</dbReference>
<dbReference type="AlphaFoldDB" id="A0A223I3R9"/>
<dbReference type="NCBIfam" id="NF002806">
    <property type="entry name" value="PRK02948.1"/>
    <property type="match status" value="1"/>
</dbReference>
<keyword evidence="5 11" id="KW-0001">2Fe-2S</keyword>
<dbReference type="GO" id="GO:0046872">
    <property type="term" value="F:metal ion binding"/>
    <property type="evidence" value="ECO:0007669"/>
    <property type="project" value="UniProtKB-KW"/>
</dbReference>
<evidence type="ECO:0000256" key="12">
    <source>
        <dbReference type="RuleBase" id="RU004504"/>
    </source>
</evidence>
<dbReference type="UniPathway" id="UPA00266"/>
<dbReference type="NCBIfam" id="TIGR03402">
    <property type="entry name" value="FeS_nifS"/>
    <property type="match status" value="1"/>
</dbReference>
<evidence type="ECO:0000256" key="5">
    <source>
        <dbReference type="ARBA" id="ARBA00022714"/>
    </source>
</evidence>
<gene>
    <name evidence="11" type="primary">iscS</name>
    <name evidence="13" type="ORF">Thert_03480</name>
</gene>
<dbReference type="Proteomes" id="UP000214975">
    <property type="component" value="Chromosome"/>
</dbReference>
<evidence type="ECO:0000256" key="10">
    <source>
        <dbReference type="ARBA" id="ARBA00050776"/>
    </source>
</evidence>
<comment type="catalytic activity">
    <reaction evidence="10 11">
        <text>(sulfur carrier)-H + L-cysteine = (sulfur carrier)-SH + L-alanine</text>
        <dbReference type="Rhea" id="RHEA:43892"/>
        <dbReference type="Rhea" id="RHEA-COMP:14737"/>
        <dbReference type="Rhea" id="RHEA-COMP:14739"/>
        <dbReference type="ChEBI" id="CHEBI:29917"/>
        <dbReference type="ChEBI" id="CHEBI:35235"/>
        <dbReference type="ChEBI" id="CHEBI:57972"/>
        <dbReference type="ChEBI" id="CHEBI:64428"/>
        <dbReference type="EC" id="2.8.1.7"/>
    </reaction>
</comment>
<dbReference type="GO" id="GO:0051537">
    <property type="term" value="F:2 iron, 2 sulfur cluster binding"/>
    <property type="evidence" value="ECO:0007669"/>
    <property type="project" value="UniProtKB-UniRule"/>
</dbReference>
<evidence type="ECO:0000256" key="11">
    <source>
        <dbReference type="HAMAP-Rule" id="MF_00331"/>
    </source>
</evidence>
<evidence type="ECO:0000256" key="6">
    <source>
        <dbReference type="ARBA" id="ARBA00022723"/>
    </source>
</evidence>
<feature type="modified residue" description="N6-(pyridoxal phosphate)lysine" evidence="11">
    <location>
        <position position="202"/>
    </location>
</feature>
<evidence type="ECO:0000313" key="13">
    <source>
        <dbReference type="EMBL" id="AST59194.1"/>
    </source>
</evidence>
<dbReference type="GO" id="GO:1990221">
    <property type="term" value="C:L-cysteine desulfurase complex"/>
    <property type="evidence" value="ECO:0007669"/>
    <property type="project" value="UniProtKB-ARBA"/>
</dbReference>
<evidence type="ECO:0000256" key="1">
    <source>
        <dbReference type="ARBA" id="ARBA00001933"/>
    </source>
</evidence>
<evidence type="ECO:0000256" key="2">
    <source>
        <dbReference type="ARBA" id="ARBA00006490"/>
    </source>
</evidence>
<feature type="binding site" evidence="11">
    <location>
        <position position="179"/>
    </location>
    <ligand>
        <name>pyridoxal 5'-phosphate</name>
        <dbReference type="ChEBI" id="CHEBI:597326"/>
    </ligand>
</feature>
<dbReference type="InterPro" id="IPR015421">
    <property type="entry name" value="PyrdxlP-dep_Trfase_major"/>
</dbReference>
<dbReference type="Gene3D" id="3.90.1150.10">
    <property type="entry name" value="Aspartate Aminotransferase, domain 1"/>
    <property type="match status" value="1"/>
</dbReference>